<organism evidence="3 4">
    <name type="scientific">Rhizophlyctis rosea</name>
    <dbReference type="NCBI Taxonomy" id="64517"/>
    <lineage>
        <taxon>Eukaryota</taxon>
        <taxon>Fungi</taxon>
        <taxon>Fungi incertae sedis</taxon>
        <taxon>Chytridiomycota</taxon>
        <taxon>Chytridiomycota incertae sedis</taxon>
        <taxon>Chytridiomycetes</taxon>
        <taxon>Rhizophlyctidales</taxon>
        <taxon>Rhizophlyctidaceae</taxon>
        <taxon>Rhizophlyctis</taxon>
    </lineage>
</organism>
<evidence type="ECO:0000256" key="2">
    <source>
        <dbReference type="SAM" id="SignalP"/>
    </source>
</evidence>
<feature type="compositionally biased region" description="Basic residues" evidence="1">
    <location>
        <begin position="39"/>
        <end position="49"/>
    </location>
</feature>
<comment type="caution">
    <text evidence="3">The sequence shown here is derived from an EMBL/GenBank/DDBJ whole genome shotgun (WGS) entry which is preliminary data.</text>
</comment>
<feature type="non-terminal residue" evidence="3">
    <location>
        <position position="204"/>
    </location>
</feature>
<feature type="chain" id="PRO_5042280838" description="Secreted protein" evidence="2">
    <location>
        <begin position="22"/>
        <end position="204"/>
    </location>
</feature>
<keyword evidence="4" id="KW-1185">Reference proteome</keyword>
<feature type="compositionally biased region" description="Low complexity" evidence="1">
    <location>
        <begin position="145"/>
        <end position="160"/>
    </location>
</feature>
<keyword evidence="2" id="KW-0732">Signal</keyword>
<gene>
    <name evidence="3" type="ORF">HK097_010876</name>
</gene>
<dbReference type="Proteomes" id="UP001212841">
    <property type="component" value="Unassembled WGS sequence"/>
</dbReference>
<feature type="compositionally biased region" description="Basic and acidic residues" evidence="1">
    <location>
        <begin position="117"/>
        <end position="131"/>
    </location>
</feature>
<evidence type="ECO:0000313" key="4">
    <source>
        <dbReference type="Proteomes" id="UP001212841"/>
    </source>
</evidence>
<protein>
    <recommendedName>
        <fullName evidence="5">Secreted protein</fullName>
    </recommendedName>
</protein>
<evidence type="ECO:0000313" key="3">
    <source>
        <dbReference type="EMBL" id="KAJ3048090.1"/>
    </source>
</evidence>
<name>A0AAD5S723_9FUNG</name>
<feature type="compositionally biased region" description="Basic and acidic residues" evidence="1">
    <location>
        <begin position="172"/>
        <end position="183"/>
    </location>
</feature>
<reference evidence="3" key="1">
    <citation type="submission" date="2020-05" db="EMBL/GenBank/DDBJ databases">
        <title>Phylogenomic resolution of chytrid fungi.</title>
        <authorList>
            <person name="Stajich J.E."/>
            <person name="Amses K."/>
            <person name="Simmons R."/>
            <person name="Seto K."/>
            <person name="Myers J."/>
            <person name="Bonds A."/>
            <person name="Quandt C.A."/>
            <person name="Barry K."/>
            <person name="Liu P."/>
            <person name="Grigoriev I."/>
            <person name="Longcore J.E."/>
            <person name="James T.Y."/>
        </authorList>
    </citation>
    <scope>NUCLEOTIDE SEQUENCE</scope>
    <source>
        <strain evidence="3">JEL0318</strain>
    </source>
</reference>
<sequence>MNLLILAAIVAPLLYFWNKLAPSLPHSGTSLPGGIAGPSKKKKAKKSKKAALPNDLQVPTPSSAVSQPRSVDQQPPATAHPTDHSKENLTTPETFDLPSPRKPKLSQKQAKKLLRQQRQDRRDSKQKRIDESPNVSDGVAEEPAEVPAAVTDTARATTADHGILTDSEDEREPARILRVKGPDETLSLTEREESDGWQVVDVHA</sequence>
<evidence type="ECO:0008006" key="5">
    <source>
        <dbReference type="Google" id="ProtNLM"/>
    </source>
</evidence>
<feature type="compositionally biased region" description="Polar residues" evidence="1">
    <location>
        <begin position="57"/>
        <end position="76"/>
    </location>
</feature>
<proteinExistence type="predicted"/>
<accession>A0AAD5S723</accession>
<feature type="signal peptide" evidence="2">
    <location>
        <begin position="1"/>
        <end position="21"/>
    </location>
</feature>
<evidence type="ECO:0000256" key="1">
    <source>
        <dbReference type="SAM" id="MobiDB-lite"/>
    </source>
</evidence>
<dbReference type="AlphaFoldDB" id="A0AAD5S723"/>
<dbReference type="EMBL" id="JADGJD010000849">
    <property type="protein sequence ID" value="KAJ3048090.1"/>
    <property type="molecule type" value="Genomic_DNA"/>
</dbReference>
<feature type="compositionally biased region" description="Basic residues" evidence="1">
    <location>
        <begin position="101"/>
        <end position="115"/>
    </location>
</feature>
<feature type="region of interest" description="Disordered" evidence="1">
    <location>
        <begin position="26"/>
        <end position="204"/>
    </location>
</feature>